<dbReference type="EMBL" id="MU157887">
    <property type="protein sequence ID" value="KAF9525237.1"/>
    <property type="molecule type" value="Genomic_DNA"/>
</dbReference>
<evidence type="ECO:0000313" key="3">
    <source>
        <dbReference type="EMBL" id="KAF9525237.1"/>
    </source>
</evidence>
<dbReference type="AlphaFoldDB" id="A0A9P6EA57"/>
<feature type="region of interest" description="Disordered" evidence="1">
    <location>
        <begin position="1"/>
        <end position="107"/>
    </location>
</feature>
<dbReference type="Proteomes" id="UP000807306">
    <property type="component" value="Unassembled WGS sequence"/>
</dbReference>
<organism evidence="3 4">
    <name type="scientific">Crepidotus variabilis</name>
    <dbReference type="NCBI Taxonomy" id="179855"/>
    <lineage>
        <taxon>Eukaryota</taxon>
        <taxon>Fungi</taxon>
        <taxon>Dikarya</taxon>
        <taxon>Basidiomycota</taxon>
        <taxon>Agaricomycotina</taxon>
        <taxon>Agaricomycetes</taxon>
        <taxon>Agaricomycetidae</taxon>
        <taxon>Agaricales</taxon>
        <taxon>Agaricineae</taxon>
        <taxon>Crepidotaceae</taxon>
        <taxon>Crepidotus</taxon>
    </lineage>
</organism>
<dbReference type="SUPFAM" id="SSF54236">
    <property type="entry name" value="Ubiquitin-like"/>
    <property type="match status" value="1"/>
</dbReference>
<feature type="domain" description="Ubiquitin-like" evidence="2">
    <location>
        <begin position="148"/>
        <end position="216"/>
    </location>
</feature>
<feature type="compositionally biased region" description="Polar residues" evidence="1">
    <location>
        <begin position="119"/>
        <end position="130"/>
    </location>
</feature>
<dbReference type="Pfam" id="PF13881">
    <property type="entry name" value="Rad60-SLD_2"/>
    <property type="match status" value="1"/>
</dbReference>
<dbReference type="InterPro" id="IPR040015">
    <property type="entry name" value="UBL3-like"/>
</dbReference>
<dbReference type="PROSITE" id="PS50053">
    <property type="entry name" value="UBIQUITIN_2"/>
    <property type="match status" value="1"/>
</dbReference>
<dbReference type="InterPro" id="IPR029071">
    <property type="entry name" value="Ubiquitin-like_domsf"/>
</dbReference>
<evidence type="ECO:0000256" key="1">
    <source>
        <dbReference type="SAM" id="MobiDB-lite"/>
    </source>
</evidence>
<accession>A0A9P6EA57</accession>
<dbReference type="InterPro" id="IPR039540">
    <property type="entry name" value="UBL3-like_ubiquitin_dom"/>
</dbReference>
<proteinExistence type="predicted"/>
<sequence>MTGDNEVSGPSGASNNENRALEVPLRPPVPHFAAGSSGVHDALPSSARTSFTHVNHDEDEHRPRQSLAQEPSLAAVSAMAHSAQNATNGSSELQSSTSGAVGLEGVPLDPQSKILETSMSPQLTSTSPTQPHEKATAEEEAVPQMPQTYVTFLLISGRRRTMSFEPETTIGRVKELVWNSWPSDWQDERPPAPSYLRVLYLGRMLQDDETLSKLKLPVSVSAGPTPTIMHISIRPIPPPGEGDMKKKKRRGIDETGNEEQAGGAGCCRCVIC</sequence>
<dbReference type="PANTHER" id="PTHR13169">
    <property type="entry name" value="UBIQUITIN-LIKE PROTEIN 3 HCG-1 PROTEIN"/>
    <property type="match status" value="1"/>
</dbReference>
<feature type="compositionally biased region" description="Polar residues" evidence="1">
    <location>
        <begin position="82"/>
        <end position="99"/>
    </location>
</feature>
<name>A0A9P6EA57_9AGAR</name>
<keyword evidence="4" id="KW-1185">Reference proteome</keyword>
<comment type="caution">
    <text evidence="3">The sequence shown here is derived from an EMBL/GenBank/DDBJ whole genome shotgun (WGS) entry which is preliminary data.</text>
</comment>
<dbReference type="PANTHER" id="PTHR13169:SF0">
    <property type="entry name" value="UBIQUITIN-LIKE PROTEIN 3"/>
    <property type="match status" value="1"/>
</dbReference>
<evidence type="ECO:0000313" key="4">
    <source>
        <dbReference type="Proteomes" id="UP000807306"/>
    </source>
</evidence>
<reference evidence="3" key="1">
    <citation type="submission" date="2020-11" db="EMBL/GenBank/DDBJ databases">
        <authorList>
            <consortium name="DOE Joint Genome Institute"/>
            <person name="Ahrendt S."/>
            <person name="Riley R."/>
            <person name="Andreopoulos W."/>
            <person name="Labutti K."/>
            <person name="Pangilinan J."/>
            <person name="Ruiz-Duenas F.J."/>
            <person name="Barrasa J.M."/>
            <person name="Sanchez-Garcia M."/>
            <person name="Camarero S."/>
            <person name="Miyauchi S."/>
            <person name="Serrano A."/>
            <person name="Linde D."/>
            <person name="Babiker R."/>
            <person name="Drula E."/>
            <person name="Ayuso-Fernandez I."/>
            <person name="Pacheco R."/>
            <person name="Padilla G."/>
            <person name="Ferreira P."/>
            <person name="Barriuso J."/>
            <person name="Kellner H."/>
            <person name="Castanera R."/>
            <person name="Alfaro M."/>
            <person name="Ramirez L."/>
            <person name="Pisabarro A.G."/>
            <person name="Kuo A."/>
            <person name="Tritt A."/>
            <person name="Lipzen A."/>
            <person name="He G."/>
            <person name="Yan M."/>
            <person name="Ng V."/>
            <person name="Cullen D."/>
            <person name="Martin F."/>
            <person name="Rosso M.-N."/>
            <person name="Henrissat B."/>
            <person name="Hibbett D."/>
            <person name="Martinez A.T."/>
            <person name="Grigoriev I.V."/>
        </authorList>
    </citation>
    <scope>NUCLEOTIDE SEQUENCE</scope>
    <source>
        <strain evidence="3">CBS 506.95</strain>
    </source>
</reference>
<protein>
    <submittedName>
        <fullName evidence="3">Ubiquitin-related domain-containing protein</fullName>
    </submittedName>
</protein>
<feature type="region of interest" description="Disordered" evidence="1">
    <location>
        <begin position="119"/>
        <end position="141"/>
    </location>
</feature>
<feature type="compositionally biased region" description="Basic and acidic residues" evidence="1">
    <location>
        <begin position="54"/>
        <end position="63"/>
    </location>
</feature>
<evidence type="ECO:0000259" key="2">
    <source>
        <dbReference type="PROSITE" id="PS50053"/>
    </source>
</evidence>
<feature type="region of interest" description="Disordered" evidence="1">
    <location>
        <begin position="235"/>
        <end position="262"/>
    </location>
</feature>
<gene>
    <name evidence="3" type="ORF">CPB83DRAFT_860000</name>
</gene>
<dbReference type="InterPro" id="IPR000626">
    <property type="entry name" value="Ubiquitin-like_dom"/>
</dbReference>
<dbReference type="Gene3D" id="3.10.20.90">
    <property type="entry name" value="Phosphatidylinositol 3-kinase Catalytic Subunit, Chain A, domain 1"/>
    <property type="match status" value="1"/>
</dbReference>
<dbReference type="OrthoDB" id="1043111at2759"/>